<dbReference type="SUPFAM" id="SSF90112">
    <property type="entry name" value="Neurotransmitter-gated ion-channel transmembrane pore"/>
    <property type="match status" value="1"/>
</dbReference>
<dbReference type="Proteomes" id="UP001186944">
    <property type="component" value="Unassembled WGS sequence"/>
</dbReference>
<feature type="transmembrane region" description="Helical" evidence="1">
    <location>
        <begin position="185"/>
        <end position="211"/>
    </location>
</feature>
<dbReference type="Gene3D" id="1.20.58.390">
    <property type="entry name" value="Neurotransmitter-gated ion-channel transmembrane domain"/>
    <property type="match status" value="1"/>
</dbReference>
<evidence type="ECO:0000313" key="3">
    <source>
        <dbReference type="EMBL" id="KAK3084877.1"/>
    </source>
</evidence>
<accession>A0AA89BKW8</accession>
<evidence type="ECO:0000259" key="2">
    <source>
        <dbReference type="Pfam" id="PF02932"/>
    </source>
</evidence>
<feature type="transmembrane region" description="Helical" evidence="1">
    <location>
        <begin position="155"/>
        <end position="173"/>
    </location>
</feature>
<comment type="caution">
    <text evidence="3">The sequence shown here is derived from an EMBL/GenBank/DDBJ whole genome shotgun (WGS) entry which is preliminary data.</text>
</comment>
<keyword evidence="1" id="KW-0812">Transmembrane</keyword>
<name>A0AA89BKW8_PINIB</name>
<dbReference type="GO" id="GO:0006811">
    <property type="term" value="P:monoatomic ion transport"/>
    <property type="evidence" value="ECO:0007669"/>
    <property type="project" value="InterPro"/>
</dbReference>
<dbReference type="InterPro" id="IPR006029">
    <property type="entry name" value="Neurotrans-gated_channel_TM"/>
</dbReference>
<protein>
    <recommendedName>
        <fullName evidence="2">Neurotransmitter-gated ion-channel transmembrane domain-containing protein</fullName>
    </recommendedName>
</protein>
<keyword evidence="4" id="KW-1185">Reference proteome</keyword>
<sequence length="274" mass="30718">MDFKKDFRDSSGKNTAVSDSKVELKNGNAIFNTYSTISIWRFAGTYIGNNLMIKLLFKPEKSPIIRQTLVGNCAKGRSMSYGIEIDRVEEVAIFTVDTTPRSPVSLKVPIQLNDWNDVTLIYDGLDLTGLNYEKRRSKPLAVFGVMLPAVTDDKMTLQVTILLTIIVFLLLVQDKLPSSSDTFPYLGIFFVVAMFLTSLSCVMSGITIYLYHGGLSEKLSGCTKTICLQYIAKCLCIKLRENKECDEFIEETENAHVEMHSESNNDLVMDPGQM</sequence>
<reference evidence="3" key="1">
    <citation type="submission" date="2019-08" db="EMBL/GenBank/DDBJ databases">
        <title>The improved chromosome-level genome for the pearl oyster Pinctada fucata martensii using PacBio sequencing and Hi-C.</title>
        <authorList>
            <person name="Zheng Z."/>
        </authorList>
    </citation>
    <scope>NUCLEOTIDE SEQUENCE</scope>
    <source>
        <strain evidence="3">ZZ-2019</strain>
        <tissue evidence="3">Adductor muscle</tissue>
    </source>
</reference>
<evidence type="ECO:0000313" key="4">
    <source>
        <dbReference type="Proteomes" id="UP001186944"/>
    </source>
</evidence>
<dbReference type="GO" id="GO:0016020">
    <property type="term" value="C:membrane"/>
    <property type="evidence" value="ECO:0007669"/>
    <property type="project" value="InterPro"/>
</dbReference>
<dbReference type="InterPro" id="IPR036719">
    <property type="entry name" value="Neuro-gated_channel_TM_sf"/>
</dbReference>
<organism evidence="3 4">
    <name type="scientific">Pinctada imbricata</name>
    <name type="common">Atlantic pearl-oyster</name>
    <name type="synonym">Pinctada martensii</name>
    <dbReference type="NCBI Taxonomy" id="66713"/>
    <lineage>
        <taxon>Eukaryota</taxon>
        <taxon>Metazoa</taxon>
        <taxon>Spiralia</taxon>
        <taxon>Lophotrochozoa</taxon>
        <taxon>Mollusca</taxon>
        <taxon>Bivalvia</taxon>
        <taxon>Autobranchia</taxon>
        <taxon>Pteriomorphia</taxon>
        <taxon>Pterioida</taxon>
        <taxon>Pterioidea</taxon>
        <taxon>Pteriidae</taxon>
        <taxon>Pinctada</taxon>
    </lineage>
</organism>
<keyword evidence="1" id="KW-1133">Transmembrane helix</keyword>
<dbReference type="EMBL" id="VSWD01000013">
    <property type="protein sequence ID" value="KAK3084877.1"/>
    <property type="molecule type" value="Genomic_DNA"/>
</dbReference>
<dbReference type="Pfam" id="PF02932">
    <property type="entry name" value="Neur_chan_memb"/>
    <property type="match status" value="1"/>
</dbReference>
<dbReference type="CDD" id="cd19051">
    <property type="entry name" value="LGIC_TM_cation"/>
    <property type="match status" value="1"/>
</dbReference>
<dbReference type="InterPro" id="IPR038050">
    <property type="entry name" value="Neuro_actylchol_rec"/>
</dbReference>
<proteinExistence type="predicted"/>
<gene>
    <name evidence="3" type="ORF">FSP39_020652</name>
</gene>
<evidence type="ECO:0000256" key="1">
    <source>
        <dbReference type="SAM" id="Phobius"/>
    </source>
</evidence>
<feature type="domain" description="Neurotransmitter-gated ion-channel transmembrane" evidence="2">
    <location>
        <begin position="152"/>
        <end position="263"/>
    </location>
</feature>
<dbReference type="AlphaFoldDB" id="A0AA89BKW8"/>
<keyword evidence="1" id="KW-0472">Membrane</keyword>